<proteinExistence type="predicted"/>
<comment type="caution">
    <text evidence="2">The sequence shown here is derived from an EMBL/GenBank/DDBJ whole genome shotgun (WGS) entry which is preliminary data.</text>
</comment>
<reference evidence="2 3" key="1">
    <citation type="submission" date="2024-06" db="EMBL/GenBank/DDBJ databases">
        <title>Genomics of switchgrass bacterial isolates.</title>
        <authorList>
            <person name="Shade A."/>
        </authorList>
    </citation>
    <scope>NUCLEOTIDE SEQUENCE [LARGE SCALE GENOMIC DNA]</scope>
    <source>
        <strain evidence="2 3">PvP084</strain>
    </source>
</reference>
<protein>
    <submittedName>
        <fullName evidence="2">Uncharacterized protein</fullName>
    </submittedName>
</protein>
<evidence type="ECO:0000313" key="3">
    <source>
        <dbReference type="Proteomes" id="UP001549119"/>
    </source>
</evidence>
<organism evidence="2 3">
    <name type="scientific">Methylobacterium radiotolerans</name>
    <dbReference type="NCBI Taxonomy" id="31998"/>
    <lineage>
        <taxon>Bacteria</taxon>
        <taxon>Pseudomonadati</taxon>
        <taxon>Pseudomonadota</taxon>
        <taxon>Alphaproteobacteria</taxon>
        <taxon>Hyphomicrobiales</taxon>
        <taxon>Methylobacteriaceae</taxon>
        <taxon>Methylobacterium</taxon>
    </lineage>
</organism>
<sequence length="68" mass="7030">MLPPVADIVPAPAPRPVPKRGEDARLYARRALDYGDANAAGLGDAADRYGALADALKHPAPARGTVDP</sequence>
<accession>A0ABV2NPV3</accession>
<evidence type="ECO:0000256" key="1">
    <source>
        <dbReference type="SAM" id="MobiDB-lite"/>
    </source>
</evidence>
<name>A0ABV2NPV3_9HYPH</name>
<dbReference type="RefSeq" id="WP_209650403.1">
    <property type="nucleotide sequence ID" value="NZ_JBEPNV010000001.1"/>
</dbReference>
<gene>
    <name evidence="2" type="ORF">ABIC20_005861</name>
</gene>
<dbReference type="EMBL" id="JBEPNW010000002">
    <property type="protein sequence ID" value="MET3868552.1"/>
    <property type="molecule type" value="Genomic_DNA"/>
</dbReference>
<dbReference type="Proteomes" id="UP001549119">
    <property type="component" value="Unassembled WGS sequence"/>
</dbReference>
<feature type="region of interest" description="Disordered" evidence="1">
    <location>
        <begin position="1"/>
        <end position="21"/>
    </location>
</feature>
<evidence type="ECO:0000313" key="2">
    <source>
        <dbReference type="EMBL" id="MET3868552.1"/>
    </source>
</evidence>
<keyword evidence="3" id="KW-1185">Reference proteome</keyword>
<feature type="compositionally biased region" description="Low complexity" evidence="1">
    <location>
        <begin position="1"/>
        <end position="10"/>
    </location>
</feature>